<dbReference type="PANTHER" id="PTHR25462">
    <property type="entry name" value="BONUS, ISOFORM C-RELATED"/>
    <property type="match status" value="1"/>
</dbReference>
<dbReference type="PROSITE" id="PS51125">
    <property type="entry name" value="NHL"/>
    <property type="match status" value="1"/>
</dbReference>
<dbReference type="GO" id="GO:0061630">
    <property type="term" value="F:ubiquitin protein ligase activity"/>
    <property type="evidence" value="ECO:0007669"/>
    <property type="project" value="TreeGrafter"/>
</dbReference>
<organism evidence="3">
    <name type="scientific">Magallana gigas</name>
    <name type="common">Pacific oyster</name>
    <name type="synonym">Crassostrea gigas</name>
    <dbReference type="NCBI Taxonomy" id="29159"/>
    <lineage>
        <taxon>Eukaryota</taxon>
        <taxon>Metazoa</taxon>
        <taxon>Spiralia</taxon>
        <taxon>Lophotrochozoa</taxon>
        <taxon>Mollusca</taxon>
        <taxon>Bivalvia</taxon>
        <taxon>Autobranchia</taxon>
        <taxon>Pteriomorphia</taxon>
        <taxon>Ostreida</taxon>
        <taxon>Ostreoidea</taxon>
        <taxon>Ostreidae</taxon>
        <taxon>Magallana</taxon>
    </lineage>
</organism>
<dbReference type="InterPro" id="IPR001258">
    <property type="entry name" value="NHL_repeat"/>
</dbReference>
<dbReference type="Gene3D" id="3.30.160.60">
    <property type="entry name" value="Classic Zinc Finger"/>
    <property type="match status" value="1"/>
</dbReference>
<dbReference type="PROSITE" id="PS50119">
    <property type="entry name" value="ZF_BBOX"/>
    <property type="match status" value="2"/>
</dbReference>
<proteinExistence type="predicted"/>
<dbReference type="Pfam" id="PF00643">
    <property type="entry name" value="zf-B_box"/>
    <property type="match status" value="1"/>
</dbReference>
<dbReference type="InterPro" id="IPR011042">
    <property type="entry name" value="6-blade_b-propeller_TolB-like"/>
</dbReference>
<sequence length="573" mass="65626">MRCPLLDFAAATLNTDHDYHRRIMDPEDSLQDVKRCDACKTAIVQSYCDICHVSLCKLCIGEHISDDYDNHKVVSFRHRKSTLIYPKCEKHLHKICELQCKDCKQFVCSSCMTSKQHKGHDFEEVLVIFKIKKEMVKNNLEELEKSISPSYEESALDLENQLANLSREYEKLTSEISKIGEQWHKEIDIVINKMKTHIIEIKLKHNDILQKYLDEIKKTQPLIKQTLLALKAIEKSTEVSTVIEYSSEIGEFNKLPPSINVCLPELIQKPIDREKFYNFFREITPLSTDTKWDVLSQNNFVRKLLDEPELVATIQTGYANIRNVTCLNEHEIITSGLANDIKCFNVKISLLETMKPKSDKIPNDIAVDRNAYLLYCDGSSGTVYRVNNGQTEEMVILQGWTPSKLCVTSTGDLLVTMFSIDRSKVVRYSGSTEKQTIQFDDEGNPLYSGNSQIKYITENRNHDICVADKAAGAVVVVNQDGKFKWRYIGHPFTTTDEPFKPCGITSDSQSHILTADSDNHCIHILDQNGQFLRYIDNSYCDLKNPYGLCVDNSDMLFVCELYKGTVKKINYLK</sequence>
<feature type="domain" description="B box-type" evidence="2">
    <location>
        <begin position="31"/>
        <end position="76"/>
    </location>
</feature>
<evidence type="ECO:0000259" key="2">
    <source>
        <dbReference type="PROSITE" id="PS50119"/>
    </source>
</evidence>
<dbReference type="Gene3D" id="2.120.10.30">
    <property type="entry name" value="TolB, C-terminal domain"/>
    <property type="match status" value="1"/>
</dbReference>
<name>K1PPE6_MAGGI</name>
<dbReference type="SUPFAM" id="SSF101898">
    <property type="entry name" value="NHL repeat"/>
    <property type="match status" value="1"/>
</dbReference>
<accession>K1PPE6</accession>
<feature type="domain" description="B box-type" evidence="2">
    <location>
        <begin position="88"/>
        <end position="125"/>
    </location>
</feature>
<dbReference type="SMART" id="SM00336">
    <property type="entry name" value="BBOX"/>
    <property type="match status" value="2"/>
</dbReference>
<keyword evidence="1" id="KW-0677">Repeat</keyword>
<protein>
    <submittedName>
        <fullName evidence="3">Tripartite motif-containing protein 2</fullName>
    </submittedName>
</protein>
<dbReference type="SUPFAM" id="SSF57845">
    <property type="entry name" value="B-box zinc-binding domain"/>
    <property type="match status" value="1"/>
</dbReference>
<evidence type="ECO:0000313" key="3">
    <source>
        <dbReference type="EMBL" id="EKC26007.1"/>
    </source>
</evidence>
<gene>
    <name evidence="3" type="ORF">CGI_10010600</name>
</gene>
<dbReference type="GO" id="GO:0008270">
    <property type="term" value="F:zinc ion binding"/>
    <property type="evidence" value="ECO:0007669"/>
    <property type="project" value="InterPro"/>
</dbReference>
<dbReference type="InterPro" id="IPR047153">
    <property type="entry name" value="TRIM45/56/19-like"/>
</dbReference>
<reference evidence="3" key="1">
    <citation type="journal article" date="2012" name="Nature">
        <title>The oyster genome reveals stress adaptation and complexity of shell formation.</title>
        <authorList>
            <person name="Zhang G."/>
            <person name="Fang X."/>
            <person name="Guo X."/>
            <person name="Li L."/>
            <person name="Luo R."/>
            <person name="Xu F."/>
            <person name="Yang P."/>
            <person name="Zhang L."/>
            <person name="Wang X."/>
            <person name="Qi H."/>
            <person name="Xiong Z."/>
            <person name="Que H."/>
            <person name="Xie Y."/>
            <person name="Holland P.W."/>
            <person name="Paps J."/>
            <person name="Zhu Y."/>
            <person name="Wu F."/>
            <person name="Chen Y."/>
            <person name="Wang J."/>
            <person name="Peng C."/>
            <person name="Meng J."/>
            <person name="Yang L."/>
            <person name="Liu J."/>
            <person name="Wen B."/>
            <person name="Zhang N."/>
            <person name="Huang Z."/>
            <person name="Zhu Q."/>
            <person name="Feng Y."/>
            <person name="Mount A."/>
            <person name="Hedgecock D."/>
            <person name="Xu Z."/>
            <person name="Liu Y."/>
            <person name="Domazet-Loso T."/>
            <person name="Du Y."/>
            <person name="Sun X."/>
            <person name="Zhang S."/>
            <person name="Liu B."/>
            <person name="Cheng P."/>
            <person name="Jiang X."/>
            <person name="Li J."/>
            <person name="Fan D."/>
            <person name="Wang W."/>
            <person name="Fu W."/>
            <person name="Wang T."/>
            <person name="Wang B."/>
            <person name="Zhang J."/>
            <person name="Peng Z."/>
            <person name="Li Y."/>
            <person name="Li N."/>
            <person name="Wang J."/>
            <person name="Chen M."/>
            <person name="He Y."/>
            <person name="Tan F."/>
            <person name="Song X."/>
            <person name="Zheng Q."/>
            <person name="Huang R."/>
            <person name="Yang H."/>
            <person name="Du X."/>
            <person name="Chen L."/>
            <person name="Yang M."/>
            <person name="Gaffney P.M."/>
            <person name="Wang S."/>
            <person name="Luo L."/>
            <person name="She Z."/>
            <person name="Ming Y."/>
            <person name="Huang W."/>
            <person name="Zhang S."/>
            <person name="Huang B."/>
            <person name="Zhang Y."/>
            <person name="Qu T."/>
            <person name="Ni P."/>
            <person name="Miao G."/>
            <person name="Wang J."/>
            <person name="Wang Q."/>
            <person name="Steinberg C.E."/>
            <person name="Wang H."/>
            <person name="Li N."/>
            <person name="Qian L."/>
            <person name="Zhang G."/>
            <person name="Li Y."/>
            <person name="Yang H."/>
            <person name="Liu X."/>
            <person name="Wang J."/>
            <person name="Yin Y."/>
            <person name="Wang J."/>
        </authorList>
    </citation>
    <scope>NUCLEOTIDE SEQUENCE [LARGE SCALE GENOMIC DNA]</scope>
    <source>
        <strain evidence="3">05x7-T-G4-1.051#20</strain>
    </source>
</reference>
<dbReference type="AlphaFoldDB" id="K1PPE6"/>
<evidence type="ECO:0000256" key="1">
    <source>
        <dbReference type="ARBA" id="ARBA00022737"/>
    </source>
</evidence>
<dbReference type="InParanoid" id="K1PPE6"/>
<dbReference type="PANTHER" id="PTHR25462:SF296">
    <property type="entry name" value="MEIOTIC P26, ISOFORM F"/>
    <property type="match status" value="1"/>
</dbReference>
<dbReference type="HOGENOM" id="CLU_007742_5_1_1"/>
<dbReference type="InterPro" id="IPR000315">
    <property type="entry name" value="Znf_B-box"/>
</dbReference>
<dbReference type="EMBL" id="JH823246">
    <property type="protein sequence ID" value="EKC26007.1"/>
    <property type="molecule type" value="Genomic_DNA"/>
</dbReference>